<dbReference type="SUPFAM" id="SSF50249">
    <property type="entry name" value="Nucleic acid-binding proteins"/>
    <property type="match status" value="1"/>
</dbReference>
<name>A0AA48KWA1_9FIRM</name>
<dbReference type="GO" id="GO:0019843">
    <property type="term" value="F:rRNA binding"/>
    <property type="evidence" value="ECO:0007669"/>
    <property type="project" value="UniProtKB-UniRule"/>
</dbReference>
<dbReference type="GO" id="GO:0005829">
    <property type="term" value="C:cytosol"/>
    <property type="evidence" value="ECO:0007669"/>
    <property type="project" value="TreeGrafter"/>
</dbReference>
<evidence type="ECO:0000256" key="3">
    <source>
        <dbReference type="ARBA" id="ARBA00022917"/>
    </source>
</evidence>
<dbReference type="GO" id="GO:0003743">
    <property type="term" value="F:translation initiation factor activity"/>
    <property type="evidence" value="ECO:0007669"/>
    <property type="project" value="UniProtKB-UniRule"/>
</dbReference>
<dbReference type="HAMAP" id="MF_00075">
    <property type="entry name" value="IF_1"/>
    <property type="match status" value="1"/>
</dbReference>
<dbReference type="AlphaFoldDB" id="A0AA48KWA1"/>
<evidence type="ECO:0000313" key="7">
    <source>
        <dbReference type="EMBL" id="BED92786.1"/>
    </source>
</evidence>
<sequence length="183" mass="20963">MEIKKGSVVISKAGRDKNNFHVILDFDEKYAIICDGKYRPLGKPKKKKFLHLKLTNSFLDESVLKCNKDIRKSLKKFANHKECEVMSKEDSNEIEVDGEVVEVLPNTTFKVKLQNGKIITAYISGKLRMNFIKILRGDMVKVVMSLYDLAHGRIIWRSKNKDNNRNFEANNKTVNTNAGSNNN</sequence>
<evidence type="ECO:0000256" key="1">
    <source>
        <dbReference type="ARBA" id="ARBA00010939"/>
    </source>
</evidence>
<dbReference type="Pfam" id="PF01176">
    <property type="entry name" value="eIF-1a"/>
    <property type="match status" value="1"/>
</dbReference>
<evidence type="ECO:0000256" key="2">
    <source>
        <dbReference type="ARBA" id="ARBA00022540"/>
    </source>
</evidence>
<comment type="subcellular location">
    <subcellularLocation>
        <location evidence="4">Cytoplasm</location>
    </subcellularLocation>
</comment>
<evidence type="ECO:0000256" key="4">
    <source>
        <dbReference type="HAMAP-Rule" id="MF_00075"/>
    </source>
</evidence>
<comment type="similarity">
    <text evidence="1 4">Belongs to the IF-1 family.</text>
</comment>
<protein>
    <recommendedName>
        <fullName evidence="4 5">Translation initiation factor IF-1</fullName>
    </recommendedName>
</protein>
<comment type="subunit">
    <text evidence="4">Component of the 30S ribosomal translation pre-initiation complex which assembles on the 30S ribosome in the order IF-2 and IF-3, IF-1 and N-formylmethionyl-tRNA(fMet); mRNA recruitment can occur at any time during PIC assembly.</text>
</comment>
<dbReference type="InterPro" id="IPR004368">
    <property type="entry name" value="TIF_IF1"/>
</dbReference>
<reference evidence="7" key="1">
    <citation type="journal article" date="2023" name="ISME J.">
        <title>Emergence of putative energy parasites within Clostridia revealed by genome analysis of a novel endosymbiotic clade.</title>
        <authorList>
            <person name="Takahashi K."/>
            <person name="Kuwahara H."/>
            <person name="Horikawa Y."/>
            <person name="Izawa K."/>
            <person name="Kato D."/>
            <person name="Inagaki T."/>
            <person name="Yuki M."/>
            <person name="Ohkuma M."/>
            <person name="Hongoh Y."/>
        </authorList>
    </citation>
    <scope>NUCLEOTIDE SEQUENCE</scope>
    <source>
        <strain evidence="7">RsTa-C01</strain>
    </source>
</reference>
<keyword evidence="4" id="KW-0699">rRNA-binding</keyword>
<dbReference type="PANTHER" id="PTHR33370:SF1">
    <property type="entry name" value="TRANSLATION INITIATION FACTOR IF-1, CHLOROPLASTIC"/>
    <property type="match status" value="1"/>
</dbReference>
<dbReference type="CDD" id="cd04451">
    <property type="entry name" value="S1_IF1"/>
    <property type="match status" value="1"/>
</dbReference>
<dbReference type="EMBL" id="AP027925">
    <property type="protein sequence ID" value="BED92786.1"/>
    <property type="molecule type" value="Genomic_DNA"/>
</dbReference>
<comment type="function">
    <text evidence="4">One of the essential components for the initiation of protein synthesis. Stabilizes the binding of IF-2 and IF-3 on the 30S subunit to which N-formylmethionyl-tRNA(fMet) subsequently binds. Helps modulate mRNA selection, yielding the 30S pre-initiation complex (PIC). Upon addition of the 50S ribosomal subunit IF-1, IF-2 and IF-3 are released leaving the mature 70S translation initiation complex.</text>
</comment>
<dbReference type="InterPro" id="IPR006196">
    <property type="entry name" value="RNA-binding_domain_S1_IF1"/>
</dbReference>
<dbReference type="NCBIfam" id="TIGR00008">
    <property type="entry name" value="infA"/>
    <property type="match status" value="1"/>
</dbReference>
<dbReference type="PANTHER" id="PTHR33370">
    <property type="entry name" value="TRANSLATION INITIATION FACTOR IF-1, CHLOROPLASTIC"/>
    <property type="match status" value="1"/>
</dbReference>
<gene>
    <name evidence="4" type="primary">infA</name>
    <name evidence="7" type="ORF">RsTaC01_0668</name>
</gene>
<dbReference type="Gene3D" id="2.40.50.140">
    <property type="entry name" value="Nucleic acid-binding proteins"/>
    <property type="match status" value="1"/>
</dbReference>
<evidence type="ECO:0000256" key="5">
    <source>
        <dbReference type="NCBIfam" id="TIGR00008"/>
    </source>
</evidence>
<evidence type="ECO:0000259" key="6">
    <source>
        <dbReference type="PROSITE" id="PS50832"/>
    </source>
</evidence>
<organism evidence="7">
    <name type="scientific">Candidatus Paraimprobicoccus trichonymphae</name>
    <dbReference type="NCBI Taxonomy" id="3033793"/>
    <lineage>
        <taxon>Bacteria</taxon>
        <taxon>Bacillati</taxon>
        <taxon>Bacillota</taxon>
        <taxon>Clostridia</taxon>
        <taxon>Candidatus Paraimprobicoccus</taxon>
    </lineage>
</organism>
<keyword evidence="3 4" id="KW-0648">Protein biosynthesis</keyword>
<dbReference type="PROSITE" id="PS50832">
    <property type="entry name" value="S1_IF1_TYPE"/>
    <property type="match status" value="1"/>
</dbReference>
<keyword evidence="4" id="KW-0963">Cytoplasm</keyword>
<dbReference type="Proteomes" id="UP001335720">
    <property type="component" value="Chromosome"/>
</dbReference>
<dbReference type="SUPFAM" id="SSF50104">
    <property type="entry name" value="Translation proteins SH3-like domain"/>
    <property type="match status" value="1"/>
</dbReference>
<proteinExistence type="inferred from homology"/>
<keyword evidence="2 4" id="KW-0396">Initiation factor</keyword>
<keyword evidence="4" id="KW-0694">RNA-binding</keyword>
<dbReference type="GO" id="GO:0043022">
    <property type="term" value="F:ribosome binding"/>
    <property type="evidence" value="ECO:0007669"/>
    <property type="project" value="UniProtKB-UniRule"/>
</dbReference>
<dbReference type="InterPro" id="IPR008991">
    <property type="entry name" value="Translation_prot_SH3-like_sf"/>
</dbReference>
<dbReference type="InterPro" id="IPR012340">
    <property type="entry name" value="NA-bd_OB-fold"/>
</dbReference>
<dbReference type="KEGG" id="ptrh:RsTaC01_0668"/>
<dbReference type="FunFam" id="2.40.50.140:FF:000002">
    <property type="entry name" value="Translation initiation factor IF-1"/>
    <property type="match status" value="1"/>
</dbReference>
<feature type="domain" description="S1-like" evidence="6">
    <location>
        <begin position="81"/>
        <end position="159"/>
    </location>
</feature>
<accession>A0AA48KWA1</accession>